<evidence type="ECO:0000313" key="3">
    <source>
        <dbReference type="Proteomes" id="UP000243507"/>
    </source>
</evidence>
<keyword evidence="1" id="KW-0812">Transmembrane</keyword>
<organism evidence="2 3">
    <name type="scientific">Pseudothioclava arenosa</name>
    <dbReference type="NCBI Taxonomy" id="1795308"/>
    <lineage>
        <taxon>Bacteria</taxon>
        <taxon>Pseudomonadati</taxon>
        <taxon>Pseudomonadota</taxon>
        <taxon>Alphaproteobacteria</taxon>
        <taxon>Rhodobacterales</taxon>
        <taxon>Paracoccaceae</taxon>
        <taxon>Pseudothioclava</taxon>
    </lineage>
</organism>
<protein>
    <recommendedName>
        <fullName evidence="4">DUF1109 domain-containing protein</fullName>
    </recommendedName>
</protein>
<keyword evidence="1" id="KW-1133">Transmembrane helix</keyword>
<feature type="transmembrane region" description="Helical" evidence="1">
    <location>
        <begin position="123"/>
        <end position="144"/>
    </location>
</feature>
<dbReference type="Pfam" id="PF06532">
    <property type="entry name" value="NrsF"/>
    <property type="match status" value="1"/>
</dbReference>
<feature type="transmembrane region" description="Helical" evidence="1">
    <location>
        <begin position="92"/>
        <end position="111"/>
    </location>
</feature>
<keyword evidence="3" id="KW-1185">Reference proteome</keyword>
<sequence>MNTEELIARMAGAPAPAPLNRGRMAAQFLAAVLVPVALFLLLAGTRPGLMAALENPVVALKTLLPALAFGLSLAALMRLTRPEAEARAPLRLLALPALAALGLLVLAGVTLPPAGWIAEYTPFFIVECAGSILVLSIAPALVATRIFARGASPAPGVSAALAGLASASGAATGYSLFCTQDNPAFFVFWYGLAIATVTLAAALFARRRFAW</sequence>
<evidence type="ECO:0008006" key="4">
    <source>
        <dbReference type="Google" id="ProtNLM"/>
    </source>
</evidence>
<gene>
    <name evidence="2" type="ORF">CLN94_05025</name>
</gene>
<reference evidence="2 3" key="1">
    <citation type="submission" date="2017-09" db="EMBL/GenBank/DDBJ databases">
        <title>A multilocus sequence analysis scheme for characterization of bacteria in the genus Thioclava.</title>
        <authorList>
            <person name="Liu Y."/>
            <person name="Shao Z."/>
        </authorList>
    </citation>
    <scope>NUCLEOTIDE SEQUENCE [LARGE SCALE GENOMIC DNA]</scope>
    <source>
        <strain evidence="2 3">CAU 1312</strain>
    </source>
</reference>
<comment type="caution">
    <text evidence="2">The sequence shown here is derived from an EMBL/GenBank/DDBJ whole genome shotgun (WGS) entry which is preliminary data.</text>
</comment>
<accession>A0A2A4CSN6</accession>
<feature type="transmembrane region" description="Helical" evidence="1">
    <location>
        <begin position="24"/>
        <end position="43"/>
    </location>
</feature>
<dbReference type="OrthoDB" id="7764375at2"/>
<feature type="transmembrane region" description="Helical" evidence="1">
    <location>
        <begin position="183"/>
        <end position="205"/>
    </location>
</feature>
<dbReference type="RefSeq" id="WP_096431798.1">
    <property type="nucleotide sequence ID" value="NZ_NTJD01000003.1"/>
</dbReference>
<feature type="transmembrane region" description="Helical" evidence="1">
    <location>
        <begin position="156"/>
        <end position="177"/>
    </location>
</feature>
<evidence type="ECO:0000256" key="1">
    <source>
        <dbReference type="SAM" id="Phobius"/>
    </source>
</evidence>
<feature type="transmembrane region" description="Helical" evidence="1">
    <location>
        <begin position="63"/>
        <end position="80"/>
    </location>
</feature>
<evidence type="ECO:0000313" key="2">
    <source>
        <dbReference type="EMBL" id="PCD77136.1"/>
    </source>
</evidence>
<dbReference type="InterPro" id="IPR009495">
    <property type="entry name" value="NrsF"/>
</dbReference>
<dbReference type="EMBL" id="NTJD01000003">
    <property type="protein sequence ID" value="PCD77136.1"/>
    <property type="molecule type" value="Genomic_DNA"/>
</dbReference>
<name>A0A2A4CSN6_9RHOB</name>
<dbReference type="AlphaFoldDB" id="A0A2A4CSN6"/>
<keyword evidence="1" id="KW-0472">Membrane</keyword>
<proteinExistence type="predicted"/>
<dbReference type="Proteomes" id="UP000243507">
    <property type="component" value="Unassembled WGS sequence"/>
</dbReference>